<proteinExistence type="predicted"/>
<dbReference type="AlphaFoldDB" id="A0AAP9YAH9"/>
<dbReference type="Proteomes" id="UP000596192">
    <property type="component" value="Chromosome"/>
</dbReference>
<accession>A0AAP9YAH9</accession>
<gene>
    <name evidence="1" type="ORF">GKQ51_12070</name>
</gene>
<evidence type="ECO:0000313" key="2">
    <source>
        <dbReference type="Proteomes" id="UP000596192"/>
    </source>
</evidence>
<reference evidence="1 2" key="1">
    <citation type="submission" date="2020-12" db="EMBL/GenBank/DDBJ databases">
        <title>Genomic Analysis and Response surface optimization of nitrogen-fixing conditions for A. chroococcum strain HR1, Isolation from rhizosphere soil.</title>
        <authorList>
            <person name="Li J."/>
            <person name="Yang H."/>
            <person name="Liu H."/>
            <person name="Wang C."/>
            <person name="Tian Y."/>
            <person name="Lu X.Y."/>
        </authorList>
    </citation>
    <scope>NUCLEOTIDE SEQUENCE [LARGE SCALE GENOMIC DNA]</scope>
    <source>
        <strain evidence="1 2">HR1</strain>
    </source>
</reference>
<name>A0AAP9YAH9_9GAMM</name>
<protein>
    <submittedName>
        <fullName evidence="1">Uncharacterized protein</fullName>
    </submittedName>
</protein>
<evidence type="ECO:0000313" key="1">
    <source>
        <dbReference type="EMBL" id="QQE87066.1"/>
    </source>
</evidence>
<dbReference type="EMBL" id="CP066310">
    <property type="protein sequence ID" value="QQE87066.1"/>
    <property type="molecule type" value="Genomic_DNA"/>
</dbReference>
<dbReference type="RefSeq" id="WP_198866124.1">
    <property type="nucleotide sequence ID" value="NZ_CP066310.1"/>
</dbReference>
<sequence>MTMKNSLPNKISKTKLALSHIKTELAQACTHVTSPLLWIGEVADNKNNKTMAADLTLR</sequence>
<organism evidence="1 2">
    <name type="scientific">Azotobacter chroococcum</name>
    <dbReference type="NCBI Taxonomy" id="353"/>
    <lineage>
        <taxon>Bacteria</taxon>
        <taxon>Pseudomonadati</taxon>
        <taxon>Pseudomonadota</taxon>
        <taxon>Gammaproteobacteria</taxon>
        <taxon>Pseudomonadales</taxon>
        <taxon>Pseudomonadaceae</taxon>
        <taxon>Azotobacter</taxon>
    </lineage>
</organism>